<gene>
    <name evidence="2" type="ORF">C8P67_101528</name>
</gene>
<keyword evidence="1" id="KW-0812">Transmembrane</keyword>
<feature type="transmembrane region" description="Helical" evidence="1">
    <location>
        <begin position="36"/>
        <end position="54"/>
    </location>
</feature>
<comment type="caution">
    <text evidence="2">The sequence shown here is derived from an EMBL/GenBank/DDBJ whole genome shotgun (WGS) entry which is preliminary data.</text>
</comment>
<evidence type="ECO:0000313" key="2">
    <source>
        <dbReference type="EMBL" id="REH02039.1"/>
    </source>
</evidence>
<dbReference type="OrthoDB" id="966098at2"/>
<dbReference type="Proteomes" id="UP000257136">
    <property type="component" value="Unassembled WGS sequence"/>
</dbReference>
<organism evidence="2 3">
    <name type="scientific">Flavobacterium aquicola</name>
    <dbReference type="NCBI Taxonomy" id="1682742"/>
    <lineage>
        <taxon>Bacteria</taxon>
        <taxon>Pseudomonadati</taxon>
        <taxon>Bacteroidota</taxon>
        <taxon>Flavobacteriia</taxon>
        <taxon>Flavobacteriales</taxon>
        <taxon>Flavobacteriaceae</taxon>
        <taxon>Flavobacterium</taxon>
    </lineage>
</organism>
<sequence>MENKKIPAFTFAIVAIILGIVLFKHFDFKNMSFEKPLLDALYFIIFAFSIYALIKNRKNQIEK</sequence>
<reference evidence="2 3" key="1">
    <citation type="submission" date="2018-08" db="EMBL/GenBank/DDBJ databases">
        <title>Genomic Encyclopedia of Archaeal and Bacterial Type Strains, Phase II (KMG-II): from individual species to whole genera.</title>
        <authorList>
            <person name="Goeker M."/>
        </authorList>
    </citation>
    <scope>NUCLEOTIDE SEQUENCE [LARGE SCALE GENOMIC DNA]</scope>
    <source>
        <strain evidence="2 3">DSM 100880</strain>
    </source>
</reference>
<evidence type="ECO:0000313" key="3">
    <source>
        <dbReference type="Proteomes" id="UP000257136"/>
    </source>
</evidence>
<keyword evidence="1" id="KW-1133">Transmembrane helix</keyword>
<accession>A0A3E0EV83</accession>
<proteinExistence type="predicted"/>
<evidence type="ECO:0000256" key="1">
    <source>
        <dbReference type="SAM" id="Phobius"/>
    </source>
</evidence>
<dbReference type="RefSeq" id="WP_115810039.1">
    <property type="nucleotide sequence ID" value="NZ_QUNI01000001.1"/>
</dbReference>
<protein>
    <recommendedName>
        <fullName evidence="4">ATP synthase F0 sector subunit C</fullName>
    </recommendedName>
</protein>
<name>A0A3E0EV83_9FLAO</name>
<keyword evidence="3" id="KW-1185">Reference proteome</keyword>
<feature type="transmembrane region" description="Helical" evidence="1">
    <location>
        <begin position="6"/>
        <end position="24"/>
    </location>
</feature>
<evidence type="ECO:0008006" key="4">
    <source>
        <dbReference type="Google" id="ProtNLM"/>
    </source>
</evidence>
<dbReference type="EMBL" id="QUNI01000001">
    <property type="protein sequence ID" value="REH02039.1"/>
    <property type="molecule type" value="Genomic_DNA"/>
</dbReference>
<dbReference type="AlphaFoldDB" id="A0A3E0EV83"/>
<keyword evidence="1" id="KW-0472">Membrane</keyword>